<accession>A0A378KNV2</accession>
<organism evidence="3 5">
    <name type="scientific">Legionella quateirensis</name>
    <dbReference type="NCBI Taxonomy" id="45072"/>
    <lineage>
        <taxon>Bacteria</taxon>
        <taxon>Pseudomonadati</taxon>
        <taxon>Pseudomonadota</taxon>
        <taxon>Gammaproteobacteria</taxon>
        <taxon>Legionellales</taxon>
        <taxon>Legionellaceae</taxon>
        <taxon>Legionella</taxon>
    </lineage>
</organism>
<evidence type="ECO:0000313" key="2">
    <source>
        <dbReference type="EMBL" id="KTD42401.1"/>
    </source>
</evidence>
<sequence>MELEEHNERQMFVNLPVKNLDETIKFFTTLGFKFNPHFTDENASCMIIGTNNFVMLLVEPMFQGFIPHHELTDSFKSKEVVVALTLESREAVDAMLKKAVIAGGKEYRPTEDHGWMYGRAFQDINGHVWEPFFIDKNAMSEHLNNKKG</sequence>
<evidence type="ECO:0000259" key="1">
    <source>
        <dbReference type="PROSITE" id="PS51819"/>
    </source>
</evidence>
<dbReference type="PROSITE" id="PS51819">
    <property type="entry name" value="VOC"/>
    <property type="match status" value="1"/>
</dbReference>
<dbReference type="EMBL" id="LNYR01000049">
    <property type="protein sequence ID" value="KTD42401.1"/>
    <property type="molecule type" value="Genomic_DNA"/>
</dbReference>
<name>A0A378KNV2_9GAMM</name>
<evidence type="ECO:0000313" key="3">
    <source>
        <dbReference type="EMBL" id="STY16263.1"/>
    </source>
</evidence>
<dbReference type="Pfam" id="PF22677">
    <property type="entry name" value="Ble-like_N"/>
    <property type="match status" value="1"/>
</dbReference>
<dbReference type="PANTHER" id="PTHR36503">
    <property type="entry name" value="BLR2520 PROTEIN"/>
    <property type="match status" value="1"/>
</dbReference>
<dbReference type="InterPro" id="IPR053863">
    <property type="entry name" value="Glyoxy/Ble-like_N"/>
</dbReference>
<evidence type="ECO:0000313" key="5">
    <source>
        <dbReference type="Proteomes" id="UP000254230"/>
    </source>
</evidence>
<dbReference type="EMBL" id="UGOW01000001">
    <property type="protein sequence ID" value="STY16263.1"/>
    <property type="molecule type" value="Genomic_DNA"/>
</dbReference>
<keyword evidence="3" id="KW-0456">Lyase</keyword>
<dbReference type="OrthoDB" id="4265398at2"/>
<gene>
    <name evidence="2" type="ORF">Lqua_3379</name>
    <name evidence="3" type="ORF">NCTC12376_00043</name>
</gene>
<dbReference type="Gene3D" id="3.10.180.10">
    <property type="entry name" value="2,3-Dihydroxybiphenyl 1,2-Dioxygenase, domain 1"/>
    <property type="match status" value="1"/>
</dbReference>
<dbReference type="SUPFAM" id="SSF54593">
    <property type="entry name" value="Glyoxalase/Bleomycin resistance protein/Dihydroxybiphenyl dioxygenase"/>
    <property type="match status" value="1"/>
</dbReference>
<reference evidence="3 5" key="2">
    <citation type="submission" date="2018-06" db="EMBL/GenBank/DDBJ databases">
        <authorList>
            <consortium name="Pathogen Informatics"/>
            <person name="Doyle S."/>
        </authorList>
    </citation>
    <scope>NUCLEOTIDE SEQUENCE [LARGE SCALE GENOMIC DNA]</scope>
    <source>
        <strain evidence="3 5">NCTC12376</strain>
    </source>
</reference>
<dbReference type="PANTHER" id="PTHR36503:SF2">
    <property type="entry name" value="BLR2408 PROTEIN"/>
    <property type="match status" value="1"/>
</dbReference>
<feature type="domain" description="VOC" evidence="1">
    <location>
        <begin position="9"/>
        <end position="134"/>
    </location>
</feature>
<proteinExistence type="predicted"/>
<evidence type="ECO:0000313" key="4">
    <source>
        <dbReference type="Proteomes" id="UP000054639"/>
    </source>
</evidence>
<dbReference type="RefSeq" id="WP_058475495.1">
    <property type="nucleotide sequence ID" value="NZ_CAAAIL010000002.1"/>
</dbReference>
<dbReference type="Proteomes" id="UP000254230">
    <property type="component" value="Unassembled WGS sequence"/>
</dbReference>
<dbReference type="GO" id="GO:0016829">
    <property type="term" value="F:lyase activity"/>
    <property type="evidence" value="ECO:0007669"/>
    <property type="project" value="UniProtKB-KW"/>
</dbReference>
<reference evidence="2 4" key="1">
    <citation type="submission" date="2015-11" db="EMBL/GenBank/DDBJ databases">
        <title>Genomic analysis of 38 Legionella species identifies large and diverse effector repertoires.</title>
        <authorList>
            <person name="Burstein D."/>
            <person name="Amaro F."/>
            <person name="Zusman T."/>
            <person name="Lifshitz Z."/>
            <person name="Cohen O."/>
            <person name="Gilbert J.A."/>
            <person name="Pupko T."/>
            <person name="Shuman H.A."/>
            <person name="Segal G."/>
        </authorList>
    </citation>
    <scope>NUCLEOTIDE SEQUENCE [LARGE SCALE GENOMIC DNA]</scope>
    <source>
        <strain evidence="2 4">ATCC 49507</strain>
    </source>
</reference>
<dbReference type="InterPro" id="IPR029068">
    <property type="entry name" value="Glyas_Bleomycin-R_OHBP_Dase"/>
</dbReference>
<dbReference type="AlphaFoldDB" id="A0A378KNV2"/>
<dbReference type="STRING" id="45072.Lqua_3379"/>
<protein>
    <submittedName>
        <fullName evidence="2">Glyoxalase-like domain protein</fullName>
    </submittedName>
    <submittedName>
        <fullName evidence="3">Predicted lactoylglutathione lyase</fullName>
    </submittedName>
</protein>
<keyword evidence="4" id="KW-1185">Reference proteome</keyword>
<dbReference type="InterPro" id="IPR037523">
    <property type="entry name" value="VOC_core"/>
</dbReference>
<dbReference type="Proteomes" id="UP000054639">
    <property type="component" value="Unassembled WGS sequence"/>
</dbReference>